<feature type="domain" description="D-isomer specific 2-hydroxyacid dehydrogenase NAD-binding" evidence="6">
    <location>
        <begin position="108"/>
        <end position="283"/>
    </location>
</feature>
<comment type="similarity">
    <text evidence="4">Belongs to the D-isomer specific 2-hydroxyacid dehydrogenase family.</text>
</comment>
<dbReference type="GO" id="GO:0030267">
    <property type="term" value="F:glyoxylate reductase (NADPH) activity"/>
    <property type="evidence" value="ECO:0007669"/>
    <property type="project" value="TreeGrafter"/>
</dbReference>
<dbReference type="InterPro" id="IPR006140">
    <property type="entry name" value="D-isomer_DH_NAD-bd"/>
</dbReference>
<dbReference type="Pfam" id="PF02826">
    <property type="entry name" value="2-Hacid_dh_C"/>
    <property type="match status" value="1"/>
</dbReference>
<evidence type="ECO:0000259" key="5">
    <source>
        <dbReference type="Pfam" id="PF00389"/>
    </source>
</evidence>
<accession>A0A512DTM3</accession>
<dbReference type="InterPro" id="IPR006139">
    <property type="entry name" value="D-isomer_2_OHA_DH_cat_dom"/>
</dbReference>
<organism evidence="7 8">
    <name type="scientific">Skermanella aerolata</name>
    <dbReference type="NCBI Taxonomy" id="393310"/>
    <lineage>
        <taxon>Bacteria</taxon>
        <taxon>Pseudomonadati</taxon>
        <taxon>Pseudomonadota</taxon>
        <taxon>Alphaproteobacteria</taxon>
        <taxon>Rhodospirillales</taxon>
        <taxon>Azospirillaceae</taxon>
        <taxon>Skermanella</taxon>
    </lineage>
</organism>
<dbReference type="AlphaFoldDB" id="A0A512DTM3"/>
<comment type="caution">
    <text evidence="7">The sequence shown here is derived from an EMBL/GenBank/DDBJ whole genome shotgun (WGS) entry which is preliminary data.</text>
</comment>
<name>A0A512DTM3_9PROT</name>
<dbReference type="FunFam" id="3.40.50.720:FF:000213">
    <property type="entry name" value="Putative 2-hydroxyacid dehydrogenase"/>
    <property type="match status" value="1"/>
</dbReference>
<keyword evidence="1" id="KW-0521">NADP</keyword>
<dbReference type="PANTHER" id="PTHR10996">
    <property type="entry name" value="2-HYDROXYACID DEHYDROGENASE-RELATED"/>
    <property type="match status" value="1"/>
</dbReference>
<keyword evidence="8" id="KW-1185">Reference proteome</keyword>
<evidence type="ECO:0000256" key="1">
    <source>
        <dbReference type="ARBA" id="ARBA00022857"/>
    </source>
</evidence>
<protein>
    <submittedName>
        <fullName evidence="7">2-hydroxyacid dehydrogenase</fullName>
    </submittedName>
</protein>
<dbReference type="Pfam" id="PF00389">
    <property type="entry name" value="2-Hacid_dh"/>
    <property type="match status" value="1"/>
</dbReference>
<dbReference type="GO" id="GO:0051287">
    <property type="term" value="F:NAD binding"/>
    <property type="evidence" value="ECO:0007669"/>
    <property type="project" value="InterPro"/>
</dbReference>
<keyword evidence="2 4" id="KW-0560">Oxidoreductase</keyword>
<dbReference type="InterPro" id="IPR036291">
    <property type="entry name" value="NAD(P)-bd_dom_sf"/>
</dbReference>
<dbReference type="Gene3D" id="3.40.50.720">
    <property type="entry name" value="NAD(P)-binding Rossmann-like Domain"/>
    <property type="match status" value="2"/>
</dbReference>
<evidence type="ECO:0000313" key="8">
    <source>
        <dbReference type="Proteomes" id="UP000321523"/>
    </source>
</evidence>
<evidence type="ECO:0000256" key="2">
    <source>
        <dbReference type="ARBA" id="ARBA00023002"/>
    </source>
</evidence>
<dbReference type="InterPro" id="IPR050223">
    <property type="entry name" value="D-isomer_2-hydroxyacid_DH"/>
</dbReference>
<evidence type="ECO:0000256" key="3">
    <source>
        <dbReference type="ARBA" id="ARBA00023027"/>
    </source>
</evidence>
<feature type="domain" description="D-isomer specific 2-hydroxyacid dehydrogenase catalytic" evidence="5">
    <location>
        <begin position="41"/>
        <end position="314"/>
    </location>
</feature>
<dbReference type="Proteomes" id="UP000321523">
    <property type="component" value="Unassembled WGS sequence"/>
</dbReference>
<dbReference type="OrthoDB" id="9793626at2"/>
<evidence type="ECO:0000313" key="7">
    <source>
        <dbReference type="EMBL" id="GEO39819.1"/>
    </source>
</evidence>
<evidence type="ECO:0000256" key="4">
    <source>
        <dbReference type="RuleBase" id="RU003719"/>
    </source>
</evidence>
<dbReference type="PANTHER" id="PTHR10996:SF178">
    <property type="entry name" value="2-HYDROXYACID DEHYDROGENASE YGL185C-RELATED"/>
    <property type="match status" value="1"/>
</dbReference>
<dbReference type="CDD" id="cd12156">
    <property type="entry name" value="HPPR"/>
    <property type="match status" value="1"/>
</dbReference>
<reference evidence="7 8" key="1">
    <citation type="submission" date="2019-07" db="EMBL/GenBank/DDBJ databases">
        <title>Whole genome shotgun sequence of Skermanella aerolata NBRC 106429.</title>
        <authorList>
            <person name="Hosoyama A."/>
            <person name="Uohara A."/>
            <person name="Ohji S."/>
            <person name="Ichikawa N."/>
        </authorList>
    </citation>
    <scope>NUCLEOTIDE SEQUENCE [LARGE SCALE GENOMIC DNA]</scope>
    <source>
        <strain evidence="7 8">NBRC 106429</strain>
    </source>
</reference>
<keyword evidence="3" id="KW-0520">NAD</keyword>
<evidence type="ECO:0000259" key="6">
    <source>
        <dbReference type="Pfam" id="PF02826"/>
    </source>
</evidence>
<dbReference type="EMBL" id="BJYZ01000018">
    <property type="protein sequence ID" value="GEO39819.1"/>
    <property type="molecule type" value="Genomic_DNA"/>
</dbReference>
<dbReference type="SUPFAM" id="SSF52283">
    <property type="entry name" value="Formate/glycerate dehydrogenase catalytic domain-like"/>
    <property type="match status" value="1"/>
</dbReference>
<sequence>MSIEILLAAAFPAELCAKIVPQAGVAGPFDGPVGASLSEAEARGIRVLVTMGTLKTSAEVMDRLPGLGLICCYGTGYEGVDLDAAAERHIMVTHSPAANAPAVADLAMALLLAANRRIVMADKFVRDGLWSGNSAARMPLVRGLTGRRIGVFGFGAIGRRIANRAAAFEAEVAYHNRSAKPDVAYDFHETLRSLADWADILMIAARADASNHHAVNRDVMKSLGPDGIVVNIARGSIIDQEAMIALLRSGELGGAGLDVFEQEPLVPDTLKAIPHVVLTPHIGGGTWDAHDAMQSLVAANIAAFLAGNPVKTPVPEMASR</sequence>
<dbReference type="RefSeq" id="WP_044430387.1">
    <property type="nucleotide sequence ID" value="NZ_BJYZ01000018.1"/>
</dbReference>
<gene>
    <name evidence="7" type="ORF">SAE02_39670</name>
</gene>
<dbReference type="GO" id="GO:0005829">
    <property type="term" value="C:cytosol"/>
    <property type="evidence" value="ECO:0007669"/>
    <property type="project" value="TreeGrafter"/>
</dbReference>
<dbReference type="GO" id="GO:0016618">
    <property type="term" value="F:hydroxypyruvate reductase [NAD(P)H] activity"/>
    <property type="evidence" value="ECO:0007669"/>
    <property type="project" value="TreeGrafter"/>
</dbReference>
<dbReference type="SUPFAM" id="SSF51735">
    <property type="entry name" value="NAD(P)-binding Rossmann-fold domains"/>
    <property type="match status" value="1"/>
</dbReference>
<proteinExistence type="inferred from homology"/>